<accession>A0A3N4I1J6</accession>
<evidence type="ECO:0000313" key="2">
    <source>
        <dbReference type="EMBL" id="RPA79953.1"/>
    </source>
</evidence>
<organism evidence="2 3">
    <name type="scientific">Ascobolus immersus RN42</name>
    <dbReference type="NCBI Taxonomy" id="1160509"/>
    <lineage>
        <taxon>Eukaryota</taxon>
        <taxon>Fungi</taxon>
        <taxon>Dikarya</taxon>
        <taxon>Ascomycota</taxon>
        <taxon>Pezizomycotina</taxon>
        <taxon>Pezizomycetes</taxon>
        <taxon>Pezizales</taxon>
        <taxon>Ascobolaceae</taxon>
        <taxon>Ascobolus</taxon>
    </lineage>
</organism>
<protein>
    <recommendedName>
        <fullName evidence="4">SWIM-type domain-containing protein</fullName>
    </recommendedName>
</protein>
<dbReference type="EMBL" id="ML119693">
    <property type="protein sequence ID" value="RPA79953.1"/>
    <property type="molecule type" value="Genomic_DNA"/>
</dbReference>
<proteinExistence type="predicted"/>
<evidence type="ECO:0008006" key="4">
    <source>
        <dbReference type="Google" id="ProtNLM"/>
    </source>
</evidence>
<reference evidence="2 3" key="1">
    <citation type="journal article" date="2018" name="Nat. Ecol. Evol.">
        <title>Pezizomycetes genomes reveal the molecular basis of ectomycorrhizal truffle lifestyle.</title>
        <authorList>
            <person name="Murat C."/>
            <person name="Payen T."/>
            <person name="Noel B."/>
            <person name="Kuo A."/>
            <person name="Morin E."/>
            <person name="Chen J."/>
            <person name="Kohler A."/>
            <person name="Krizsan K."/>
            <person name="Balestrini R."/>
            <person name="Da Silva C."/>
            <person name="Montanini B."/>
            <person name="Hainaut M."/>
            <person name="Levati E."/>
            <person name="Barry K.W."/>
            <person name="Belfiori B."/>
            <person name="Cichocki N."/>
            <person name="Clum A."/>
            <person name="Dockter R.B."/>
            <person name="Fauchery L."/>
            <person name="Guy J."/>
            <person name="Iotti M."/>
            <person name="Le Tacon F."/>
            <person name="Lindquist E.A."/>
            <person name="Lipzen A."/>
            <person name="Malagnac F."/>
            <person name="Mello A."/>
            <person name="Molinier V."/>
            <person name="Miyauchi S."/>
            <person name="Poulain J."/>
            <person name="Riccioni C."/>
            <person name="Rubini A."/>
            <person name="Sitrit Y."/>
            <person name="Splivallo R."/>
            <person name="Traeger S."/>
            <person name="Wang M."/>
            <person name="Zifcakova L."/>
            <person name="Wipf D."/>
            <person name="Zambonelli A."/>
            <person name="Paolocci F."/>
            <person name="Nowrousian M."/>
            <person name="Ottonello S."/>
            <person name="Baldrian P."/>
            <person name="Spatafora J.W."/>
            <person name="Henrissat B."/>
            <person name="Nagy L.G."/>
            <person name="Aury J.M."/>
            <person name="Wincker P."/>
            <person name="Grigoriev I.V."/>
            <person name="Bonfante P."/>
            <person name="Martin F.M."/>
        </authorList>
    </citation>
    <scope>NUCLEOTIDE SEQUENCE [LARGE SCALE GENOMIC DNA]</scope>
    <source>
        <strain evidence="2 3">RN42</strain>
    </source>
</reference>
<feature type="region of interest" description="Disordered" evidence="1">
    <location>
        <begin position="181"/>
        <end position="263"/>
    </location>
</feature>
<feature type="compositionally biased region" description="Basic and acidic residues" evidence="1">
    <location>
        <begin position="194"/>
        <end position="217"/>
    </location>
</feature>
<evidence type="ECO:0000313" key="3">
    <source>
        <dbReference type="Proteomes" id="UP000275078"/>
    </source>
</evidence>
<sequence length="263" mass="30742">MKKHGLVFGPNSNENTEGFEQLNTLNELYERVKQAWAHQDCELRCVIEQDKRFQPTAFMIRKLCHSASQRNLRERPPSSICNDSLTATMGIPCSHRIYSILHEENRVLLPTDFSMQWRLQSDEFESRGRQNTNSLQSQLSSELETLQTQYTGLSQSQQHDALQQIRDWNRGGQGQELIQHPSIQKTKGRPRGSVHRDPIGSERVEQQQRMRERNELQHRHRQNLQDQMNIDGEQHRTQVGKRGSGIAENGDNRRPQKRVCRRQ</sequence>
<dbReference type="Proteomes" id="UP000275078">
    <property type="component" value="Unassembled WGS sequence"/>
</dbReference>
<dbReference type="AlphaFoldDB" id="A0A3N4I1J6"/>
<keyword evidence="3" id="KW-1185">Reference proteome</keyword>
<name>A0A3N4I1J6_ASCIM</name>
<gene>
    <name evidence="2" type="ORF">BJ508DRAFT_307867</name>
</gene>
<dbReference type="OrthoDB" id="10673037at2759"/>
<evidence type="ECO:0000256" key="1">
    <source>
        <dbReference type="SAM" id="MobiDB-lite"/>
    </source>
</evidence>